<dbReference type="InterPro" id="IPR000014">
    <property type="entry name" value="PAS"/>
</dbReference>
<gene>
    <name evidence="2" type="ORF">JWV37_05550</name>
</gene>
<dbReference type="Pfam" id="PF08447">
    <property type="entry name" value="PAS_3"/>
    <property type="match status" value="1"/>
</dbReference>
<dbReference type="CDD" id="cd00130">
    <property type="entry name" value="PAS"/>
    <property type="match status" value="1"/>
</dbReference>
<evidence type="ECO:0000259" key="1">
    <source>
        <dbReference type="PROSITE" id="PS50112"/>
    </source>
</evidence>
<accession>A0ABS2WRL0</accession>
<evidence type="ECO:0000313" key="2">
    <source>
        <dbReference type="EMBL" id="MBN2964235.1"/>
    </source>
</evidence>
<name>A0ABS2WRL0_9BACT</name>
<proteinExistence type="predicted"/>
<dbReference type="InterPro" id="IPR013655">
    <property type="entry name" value="PAS_fold_3"/>
</dbReference>
<dbReference type="PROSITE" id="PS50112">
    <property type="entry name" value="PAS"/>
    <property type="match status" value="1"/>
</dbReference>
<organism evidence="2 3">
    <name type="scientific">Sulfurospirillum tamanense</name>
    <dbReference type="NCBI Taxonomy" id="2813362"/>
    <lineage>
        <taxon>Bacteria</taxon>
        <taxon>Pseudomonadati</taxon>
        <taxon>Campylobacterota</taxon>
        <taxon>Epsilonproteobacteria</taxon>
        <taxon>Campylobacterales</taxon>
        <taxon>Sulfurospirillaceae</taxon>
        <taxon>Sulfurospirillum</taxon>
    </lineage>
</organism>
<reference evidence="2 3" key="3">
    <citation type="submission" date="2021-02" db="EMBL/GenBank/DDBJ databases">
        <authorList>
            <person name="Merkel A.Y."/>
        </authorList>
    </citation>
    <scope>NUCLEOTIDE SEQUENCE [LARGE SCALE GENOMIC DNA]</scope>
    <source>
        <strain evidence="2 3">T05b</strain>
    </source>
</reference>
<reference evidence="2 3" key="2">
    <citation type="submission" date="2021-02" db="EMBL/GenBank/DDBJ databases">
        <title>Sulfurospirillum tamanensis sp. nov.</title>
        <authorList>
            <person name="Frolova A."/>
            <person name="Merkel A."/>
            <person name="Slobodkin A."/>
        </authorList>
    </citation>
    <scope>NUCLEOTIDE SEQUENCE [LARGE SCALE GENOMIC DNA]</scope>
    <source>
        <strain evidence="2 3">T05b</strain>
    </source>
</reference>
<dbReference type="NCBIfam" id="TIGR00229">
    <property type="entry name" value="sensory_box"/>
    <property type="match status" value="1"/>
</dbReference>
<reference evidence="3" key="1">
    <citation type="submission" date="2021-02" db="EMBL/GenBank/DDBJ databases">
        <title>Sulfurospirillum tamanensis sp. nov.</title>
        <authorList>
            <person name="Merkel A.Y."/>
        </authorList>
    </citation>
    <scope>NUCLEOTIDE SEQUENCE [LARGE SCALE GENOMIC DNA]</scope>
    <source>
        <strain evidence="3">T05b</strain>
    </source>
</reference>
<dbReference type="Proteomes" id="UP000703590">
    <property type="component" value="Unassembled WGS sequence"/>
</dbReference>
<sequence length="168" mass="19330">MKITQHGNELRFDENLFIVSKTDLKGRITYANDLFIEVSEYSEDELIDAPHNILRHPDMPRAVFKLLWDTISGGKEIFAYVKNRSKTGKFYWVHAFVTPEFDPKTKAITGYHSVRRSPSQKGVEAVVPLYEKMLQAERGGGMDASIRLLNETLSQHKVSYDDFILSFE</sequence>
<evidence type="ECO:0000313" key="3">
    <source>
        <dbReference type="Proteomes" id="UP000703590"/>
    </source>
</evidence>
<protein>
    <submittedName>
        <fullName evidence="2">PAS domain-containing protein</fullName>
    </submittedName>
</protein>
<dbReference type="RefSeq" id="WP_205458786.1">
    <property type="nucleotide sequence ID" value="NZ_JAFHKK010000009.1"/>
</dbReference>
<dbReference type="Gene3D" id="3.30.450.20">
    <property type="entry name" value="PAS domain"/>
    <property type="match status" value="1"/>
</dbReference>
<feature type="domain" description="PAS" evidence="1">
    <location>
        <begin position="23"/>
        <end position="74"/>
    </location>
</feature>
<dbReference type="EMBL" id="JAFHKK010000009">
    <property type="protein sequence ID" value="MBN2964235.1"/>
    <property type="molecule type" value="Genomic_DNA"/>
</dbReference>
<dbReference type="InterPro" id="IPR035965">
    <property type="entry name" value="PAS-like_dom_sf"/>
</dbReference>
<comment type="caution">
    <text evidence="2">The sequence shown here is derived from an EMBL/GenBank/DDBJ whole genome shotgun (WGS) entry which is preliminary data.</text>
</comment>
<dbReference type="SUPFAM" id="SSF55785">
    <property type="entry name" value="PYP-like sensor domain (PAS domain)"/>
    <property type="match status" value="1"/>
</dbReference>
<keyword evidence="3" id="KW-1185">Reference proteome</keyword>